<dbReference type="EMBL" id="GBHO01033580">
    <property type="protein sequence ID" value="JAG10024.1"/>
    <property type="molecule type" value="Transcribed_RNA"/>
</dbReference>
<evidence type="ECO:0000259" key="1">
    <source>
        <dbReference type="PROSITE" id="PS50112"/>
    </source>
</evidence>
<protein>
    <submittedName>
        <fullName evidence="2">Sensor protein fixL</fullName>
    </submittedName>
</protein>
<proteinExistence type="predicted"/>
<dbReference type="InterPro" id="IPR035965">
    <property type="entry name" value="PAS-like_dom_sf"/>
</dbReference>
<dbReference type="Gene3D" id="3.30.450.20">
    <property type="entry name" value="PAS domain"/>
    <property type="match status" value="1"/>
</dbReference>
<reference evidence="2" key="1">
    <citation type="journal article" date="2014" name="PLoS ONE">
        <title>Transcriptome-Based Identification of ABC Transporters in the Western Tarnished Plant Bug Lygus hesperus.</title>
        <authorList>
            <person name="Hull J.J."/>
            <person name="Chaney K."/>
            <person name="Geib S.M."/>
            <person name="Fabrick J.A."/>
            <person name="Brent C.S."/>
            <person name="Walsh D."/>
            <person name="Lavine L.C."/>
        </authorList>
    </citation>
    <scope>NUCLEOTIDE SEQUENCE</scope>
</reference>
<name>A0A0A9WQF1_LYGHE</name>
<dbReference type="SUPFAM" id="SSF55785">
    <property type="entry name" value="PYP-like sensor domain (PAS domain)"/>
    <property type="match status" value="1"/>
</dbReference>
<dbReference type="CDD" id="cd00130">
    <property type="entry name" value="PAS"/>
    <property type="match status" value="1"/>
</dbReference>
<feature type="domain" description="PAS" evidence="1">
    <location>
        <begin position="1"/>
        <end position="66"/>
    </location>
</feature>
<evidence type="ECO:0000313" key="2">
    <source>
        <dbReference type="EMBL" id="JAG10024.1"/>
    </source>
</evidence>
<gene>
    <name evidence="2" type="primary">fixL_4</name>
    <name evidence="2" type="ORF">CM83_6686</name>
</gene>
<dbReference type="AlphaFoldDB" id="A0A0A9WQF1"/>
<reference evidence="2" key="2">
    <citation type="submission" date="2014-07" db="EMBL/GenBank/DDBJ databases">
        <authorList>
            <person name="Hull J."/>
        </authorList>
    </citation>
    <scope>NUCLEOTIDE SEQUENCE</scope>
</reference>
<sequence length="121" mass="13721">MSLSIDAVQMTTLDGTITDVSESTCSQFQYEREELIGKNCTTIMPFKHARNHNAYLESFKRTLRELKSMNSDAETRNFLRRQSVLTGRTRGGDVFPLYLYVRSVCVSGVDDMLIASLHNCS</sequence>
<organism evidence="2">
    <name type="scientific">Lygus hesperus</name>
    <name type="common">Western plant bug</name>
    <dbReference type="NCBI Taxonomy" id="30085"/>
    <lineage>
        <taxon>Eukaryota</taxon>
        <taxon>Metazoa</taxon>
        <taxon>Ecdysozoa</taxon>
        <taxon>Arthropoda</taxon>
        <taxon>Hexapoda</taxon>
        <taxon>Insecta</taxon>
        <taxon>Pterygota</taxon>
        <taxon>Neoptera</taxon>
        <taxon>Paraneoptera</taxon>
        <taxon>Hemiptera</taxon>
        <taxon>Heteroptera</taxon>
        <taxon>Panheteroptera</taxon>
        <taxon>Cimicomorpha</taxon>
        <taxon>Miridae</taxon>
        <taxon>Mirini</taxon>
        <taxon>Lygus</taxon>
    </lineage>
</organism>
<dbReference type="NCBIfam" id="TIGR00229">
    <property type="entry name" value="sensory_box"/>
    <property type="match status" value="1"/>
</dbReference>
<dbReference type="PROSITE" id="PS50112">
    <property type="entry name" value="PAS"/>
    <property type="match status" value="1"/>
</dbReference>
<dbReference type="InterPro" id="IPR000014">
    <property type="entry name" value="PAS"/>
</dbReference>
<dbReference type="Pfam" id="PF13426">
    <property type="entry name" value="PAS_9"/>
    <property type="match status" value="1"/>
</dbReference>
<accession>A0A0A9WQF1</accession>